<reference evidence="1" key="1">
    <citation type="submission" date="2023-03" db="EMBL/GenBank/DDBJ databases">
        <title>Chromosome-scale reference genome and RAD-based genetic map of yellow starthistle (Centaurea solstitialis) reveal putative structural variation and QTLs associated with invader traits.</title>
        <authorList>
            <person name="Reatini B."/>
            <person name="Cang F.A."/>
            <person name="Jiang Q."/>
            <person name="Mckibben M.T.W."/>
            <person name="Barker M.S."/>
            <person name="Rieseberg L.H."/>
            <person name="Dlugosch K.M."/>
        </authorList>
    </citation>
    <scope>NUCLEOTIDE SEQUENCE</scope>
    <source>
        <strain evidence="1">CAN-66</strain>
        <tissue evidence="1">Leaf</tissue>
    </source>
</reference>
<dbReference type="EMBL" id="JARYMX010000002">
    <property type="protein sequence ID" value="KAJ9561185.1"/>
    <property type="molecule type" value="Genomic_DNA"/>
</dbReference>
<dbReference type="PANTHER" id="PTHR45786:SF74">
    <property type="entry name" value="ATP-DEPENDENT DNA HELICASE"/>
    <property type="match status" value="1"/>
</dbReference>
<proteinExistence type="predicted"/>
<dbReference type="AlphaFoldDB" id="A0AA38WQ92"/>
<dbReference type="Proteomes" id="UP001172457">
    <property type="component" value="Chromosome 2"/>
</dbReference>
<evidence type="ECO:0000313" key="1">
    <source>
        <dbReference type="EMBL" id="KAJ9561185.1"/>
    </source>
</evidence>
<gene>
    <name evidence="1" type="ORF">OSB04_006345</name>
</gene>
<comment type="caution">
    <text evidence="1">The sequence shown here is derived from an EMBL/GenBank/DDBJ whole genome shotgun (WGS) entry which is preliminary data.</text>
</comment>
<sequence length="359" mass="40703">MKTEKTIVDTDMIPTIQRRMIEDRTPQRIGTTQTFTLYSIVPLVSASCFELKEEAGSESWKSFLKSTLYVSALVPVALSLANNSSISLFSSILLMYLLDFLDFLQQMSMQIKCKQLPLPLTHLTSTLIPTTITTVKLRSLITLTSPVCRDIPWKFGPLGHTCIYCGAIMWYEEQTRKDRKLPNPKFNFSCLEGCIQLPLMKTKRVTFHKDIRNAMFAFTSLGTRVVTSVNCGKGTYTESVGFCCILSVNNPNLDNFIFMTPKMRRPTKSMHQRECTALDVKLTNELSEMLEEHNILIRYEAKLNSTFYLCLITDRRLDGHQYHIPNADEVVGLIVGDLSDSNLSVILVSNTVQMGYNKS</sequence>
<accession>A0AA38WQ92</accession>
<name>A0AA38WQ92_9ASTR</name>
<dbReference type="PANTHER" id="PTHR45786">
    <property type="entry name" value="DNA BINDING PROTEIN-LIKE"/>
    <property type="match status" value="1"/>
</dbReference>
<protein>
    <submittedName>
        <fullName evidence="1">Uncharacterized protein</fullName>
    </submittedName>
</protein>
<evidence type="ECO:0000313" key="2">
    <source>
        <dbReference type="Proteomes" id="UP001172457"/>
    </source>
</evidence>
<organism evidence="1 2">
    <name type="scientific">Centaurea solstitialis</name>
    <name type="common">yellow star-thistle</name>
    <dbReference type="NCBI Taxonomy" id="347529"/>
    <lineage>
        <taxon>Eukaryota</taxon>
        <taxon>Viridiplantae</taxon>
        <taxon>Streptophyta</taxon>
        <taxon>Embryophyta</taxon>
        <taxon>Tracheophyta</taxon>
        <taxon>Spermatophyta</taxon>
        <taxon>Magnoliopsida</taxon>
        <taxon>eudicotyledons</taxon>
        <taxon>Gunneridae</taxon>
        <taxon>Pentapetalae</taxon>
        <taxon>asterids</taxon>
        <taxon>campanulids</taxon>
        <taxon>Asterales</taxon>
        <taxon>Asteraceae</taxon>
        <taxon>Carduoideae</taxon>
        <taxon>Cardueae</taxon>
        <taxon>Centaureinae</taxon>
        <taxon>Centaurea</taxon>
    </lineage>
</organism>
<keyword evidence="2" id="KW-1185">Reference proteome</keyword>